<feature type="transmembrane region" description="Helical" evidence="2">
    <location>
        <begin position="2993"/>
        <end position="3015"/>
    </location>
</feature>
<evidence type="ECO:0000259" key="3">
    <source>
        <dbReference type="PROSITE" id="PS50011"/>
    </source>
</evidence>
<dbReference type="EMBL" id="JARBJD010000240">
    <property type="protein sequence ID" value="KAK2946019.1"/>
    <property type="molecule type" value="Genomic_DNA"/>
</dbReference>
<proteinExistence type="predicted"/>
<sequence length="3316" mass="345173">MSHESCLTGDALTRSVEMISSQVLNLSTTTPTTAFSATPSISAHGTSLIVGSDWVDTSNAFYGQIVGDLNSDTEMISINNSHTRSVRMGWYSPSNAVTYAAKQNVTSSKTFNGDTFTGCSPPALDENNEGGALFIAASGITVNLTSCTFTDCHAALGGALRVRQDYTVTMIVDKCTFSNCYATTHTSVYRSHNTGTDTIKDCKFNSCTTPGGGALFFMYASQVGVSGCTFTGCEATTGMHSVVETIAINDLPKNLLFSNISVLSCSAATSTQMSFTTNCQFQSLVFHDCTIGDKDYGDVRGGKNNADLPSYSSDHMPHFNQDIAELSQTINFPPWKVTDDGVDEKYCGFYGNQCRTVAHVLTLCTAKNKARTAYAMQAITLLDAKHSIPAVPLANKAITIQGLKTGSAFNTKFTASTQTATFLSVTTGRFFVKDLHLLALSGGVFLEVAGTGQGKVTGCKMDTTTTGTMSTAFSTLATGTLTIETSTFTGLTLSATALISATSGTLTIKTLTASSINLAKNGLITTSGTTVTVTGSTFTSISNKNGNGGVLSLTLGTSNSLTVKTSSFKLDSATGRGGAVFVSTTSTVAQTDAVAPFLTFGWNDDICSADEGQNVLVSCSSVSTELASRIWTTLKPTIPERNLITKERDTFKIVDGTNSEKLLYHWYPHTSGEVHLHSVGEDHTNCGVLELACVTMETAMTNMKAMKVVLIDSAFVRSTVFQSTAETWTLRQSSGCSLTLQGDGQIQIASGTNSALTLDTLTLGVGTLTSGRSTSLISVGAGSLTFSECSLTIPSTIPASLNPITITGGSLVITSGTVTLPTALSKSFLSSTAGTTTITEVAFANSALSESLIWGTGTMSVKNCSFSALTSTSTISFTVGASQILSIGESGKTTTFSDCSSLTDGGAICCFVKETGTLVVVSTSFSGCSSSGNGGSIFLSLTSTNNAQRTWDFDLSGASFKTDSAAEGTAVFVSGSFFESAITTSRFPSVSSSTPETLFWGADANSTVSSTLLVYLIPISDIVSVGGTGAIDVDDCGHFGVPCVSIGKGLLRADHSSDSIRLEVHANSALKSSYSVASSLFVSIVGDVQASNGYLTVTTVASDTLIASAGSLSISQLAFTGTSGRSVSFFQLNSGGSLSLTSCSFSGFSSSVAGSIVSGTSSLVNGLKLTNVDFSSCSSSLDGGVIAVTVSSAASLALSGSISFSDCSSGTSNGQKIHITSSDLISDLANSGSAGILDSILPSVGSTGIFTSAEKEEFWGVETKSGGSSGSLLFFRHPHTSGAVHLHVNGEDHLHCGETTLPCESLAHSLSSMKTQEVIILDSSLTLALMLLSSKPHWTLNPSSKGSLSLTQDAQLSLTSSPSSTITISALPITIGTLTAGRTTSLFSIAEGSLSLLNCELAIPSTLPSTLSLITITGGTLVISSGTVSLPTALSSTFVKASAGATTISEITFADSALSESLISGTGTMSVKNCSFSALTSKSTISFTVGASQTLSIGESEKTTTFRDCSSLTDGGAICCFVKETGKLVVVSTSFSGCSSSGNGGSIFLSLTSTNNAQRTWDFDLRGASFTTDSTAKGAAVFVSGSYFEQAITTSRFPSVSTSTKIGNVVSVGGSNSHDIVDCGHFGVPCLTIGKGLERAIASSNTIQIKVHASSFLKSSYSVASPLSVSIVGDVQASNGYLTVTTVASDTLVASSGSLSISQLAFTGTSGRSVSFLQLSSGGSLALTSCSFSGFSSSVAGSIVSGTSSLVNGLKLTNVDFSSCSSSFDGGVIAVTLSSSASLALSGSVSFSDCSSETSNGQKIHLTSSDLITVLSNSGSGGILDSILPSVGSTGIFTSAEKEEFWGVETKSGGSSGSLLFFRHPHTSGAVHLHVNGEDHLHCGETTLPCESLAHSLSSMKTSKEVMIDSLFTLSTVFTSTQPLWTLSASSTGSLSLTQNGQLSLTASPTSTVTLSSIPITIGTLTPGRTTSLLSVDSGSLTFSECSLSIPSTIPATLNPLTITGGSLVITSGTVTLPTALSKSFLSSTAGTTTITEVAFANSALSESLIWGTGTMSVKNCSFSALTSKSTISFALGASQTLSIGESGKTTTFSDCSSLTDGGAICCFVKETGTLVVVSTSFSGCSSSGNGGSIFLSLTSTNNGQRTWDFDLRGASFTTDSAAEGAAVYVSGSFFETAITTSSFPTLSSSTTPTLFWGTDSNSTVSSSLLVYLLPISNIVSVGGTGSIDIDDCGHFGVSCASLPHSHGRISESLLSTLVISVATDLTMSGEVAHKVDKALSIEGTAPFSISLDSSAHFSITKGSLAFSNISFALSSPLSSPLFEITSSELSLDATTAFTTTSAMSFSRPLFLLNSGSLSFEQTAFSIVGTLSLTGTSLIVVNDGSLVIDACSIANIHSSSDGSVVIAHVTESGSLSVSQCTFSHCSSDGSGGVLRVSCDEGVTSSSLLVNGTFDASCTCGVSGKGKWVYVEGHDFVSLITPLNWQLTSTNLQSPLNDNLLSGEDLAEDPEDVNYRHITLLYFLLFYSNETIYSGANGRDAAGCGQMDRPCDTLAIAHTHLKGNDDDKLVVIESSELKNTMELGVEDFIVKRLSGEKEVSVVVKENGMILNEHAASTSHSISIDRLVFNLSAAACSSFIKSNNGELSITSCSFEASLPIAFILLDLDGGQTTLSQTTILISTTTGALFKVSTGTLTVGSLLLTGLTFASPAIILNNGAFANITGLELTDTETQTLISASNSTLNLQASQISGKTQSTPSHNSEELCEWGTGFIILDNCTTEFSSTSFSYFAQGALLVSNGNVTLTMSSFSDNTPGHSVFTSARRNVECSGNGKIMIPSLGGGDGSSDKLPSAWMALKDECVVESTIVEEYEAMFVAKLNTAKSNATHHRNKTFSVMLIGELFIPCGLGLELDGILNNTQKEPVVLPFTSLTPSVWNETQINITLNETELNKRLDPEAAWHARIVFGKDGCTESIQLKLTGAENRKARTTQVMKWLIPVIVAVLVVIIFVIVIVVLCRRRKNKNQKNTLAAKTEIDVVQDMVEIKMEETDFFNASTVGTTAFVFEDNAQVLSKPQPSTGFDGVAQKMKQDDACEYVKVVGPNGAEMPMLVSKRDTLYNRLHKNADLPKIDKRTVQMNVVKGIQALASAAHFDALLKMMSPHSIQIVQNDEVVFRIDNPMTAGATDNQTHVAPSESPATVSGGNEGERWQAPETRIDHETNTIPLNDSTPTQAAVFSLGLILQEIETGMVPFGELDAQNAQRQFGSGLIPPMIGIEDEEFIEMIQLCLNLQPEERPSLNELDDGSVRNPQTVRKPQLVR</sequence>
<dbReference type="Gene3D" id="1.10.510.10">
    <property type="entry name" value="Transferase(Phosphotransferase) domain 1"/>
    <property type="match status" value="1"/>
</dbReference>
<feature type="domain" description="Protein kinase" evidence="3">
    <location>
        <begin position="2958"/>
        <end position="3308"/>
    </location>
</feature>
<evidence type="ECO:0000256" key="2">
    <source>
        <dbReference type="SAM" id="Phobius"/>
    </source>
</evidence>
<accession>A0ABQ9X2M2</accession>
<dbReference type="Proteomes" id="UP001281761">
    <property type="component" value="Unassembled WGS sequence"/>
</dbReference>
<dbReference type="SUPFAM" id="SSF51126">
    <property type="entry name" value="Pectin lyase-like"/>
    <property type="match status" value="1"/>
</dbReference>
<keyword evidence="2" id="KW-1133">Transmembrane helix</keyword>
<keyword evidence="5" id="KW-1185">Reference proteome</keyword>
<organism evidence="4 5">
    <name type="scientific">Blattamonas nauphoetae</name>
    <dbReference type="NCBI Taxonomy" id="2049346"/>
    <lineage>
        <taxon>Eukaryota</taxon>
        <taxon>Metamonada</taxon>
        <taxon>Preaxostyla</taxon>
        <taxon>Oxymonadida</taxon>
        <taxon>Blattamonas</taxon>
    </lineage>
</organism>
<dbReference type="PROSITE" id="PS50011">
    <property type="entry name" value="PROTEIN_KINASE_DOM"/>
    <property type="match status" value="1"/>
</dbReference>
<keyword evidence="2" id="KW-0472">Membrane</keyword>
<name>A0ABQ9X2M2_9EUKA</name>
<evidence type="ECO:0000313" key="4">
    <source>
        <dbReference type="EMBL" id="KAK2946019.1"/>
    </source>
</evidence>
<dbReference type="InterPro" id="IPR011050">
    <property type="entry name" value="Pectin_lyase_fold/virulence"/>
</dbReference>
<comment type="caution">
    <text evidence="4">The sequence shown here is derived from an EMBL/GenBank/DDBJ whole genome shotgun (WGS) entry which is preliminary data.</text>
</comment>
<feature type="region of interest" description="Disordered" evidence="1">
    <location>
        <begin position="3181"/>
        <end position="3204"/>
    </location>
</feature>
<feature type="region of interest" description="Disordered" evidence="1">
    <location>
        <begin position="3295"/>
        <end position="3316"/>
    </location>
</feature>
<feature type="compositionally biased region" description="Polar residues" evidence="1">
    <location>
        <begin position="3181"/>
        <end position="3199"/>
    </location>
</feature>
<dbReference type="InterPro" id="IPR011009">
    <property type="entry name" value="Kinase-like_dom_sf"/>
</dbReference>
<gene>
    <name evidence="4" type="ORF">BLNAU_19030</name>
</gene>
<dbReference type="InterPro" id="IPR000719">
    <property type="entry name" value="Prot_kinase_dom"/>
</dbReference>
<evidence type="ECO:0000256" key="1">
    <source>
        <dbReference type="SAM" id="MobiDB-lite"/>
    </source>
</evidence>
<evidence type="ECO:0000313" key="5">
    <source>
        <dbReference type="Proteomes" id="UP001281761"/>
    </source>
</evidence>
<keyword evidence="2" id="KW-0812">Transmembrane</keyword>
<dbReference type="SUPFAM" id="SSF56112">
    <property type="entry name" value="Protein kinase-like (PK-like)"/>
    <property type="match status" value="1"/>
</dbReference>
<protein>
    <submittedName>
        <fullName evidence="4">Large repetitive protein</fullName>
    </submittedName>
</protein>
<reference evidence="4 5" key="1">
    <citation type="journal article" date="2022" name="bioRxiv">
        <title>Genomics of Preaxostyla Flagellates Illuminates Evolutionary Transitions and the Path Towards Mitochondrial Loss.</title>
        <authorList>
            <person name="Novak L.V.F."/>
            <person name="Treitli S.C."/>
            <person name="Pyrih J."/>
            <person name="Halakuc P."/>
            <person name="Pipaliya S.V."/>
            <person name="Vacek V."/>
            <person name="Brzon O."/>
            <person name="Soukal P."/>
            <person name="Eme L."/>
            <person name="Dacks J.B."/>
            <person name="Karnkowska A."/>
            <person name="Elias M."/>
            <person name="Hampl V."/>
        </authorList>
    </citation>
    <scope>NUCLEOTIDE SEQUENCE [LARGE SCALE GENOMIC DNA]</scope>
    <source>
        <strain evidence="4">NAU3</strain>
        <tissue evidence="4">Gut</tissue>
    </source>
</reference>